<protein>
    <recommendedName>
        <fullName evidence="11">Cell cycle control protein 50A</fullName>
    </recommendedName>
</protein>
<dbReference type="PANTHER" id="PTHR10926:SF0">
    <property type="entry name" value="CDC50, ISOFORM A"/>
    <property type="match status" value="1"/>
</dbReference>
<comment type="caution">
    <text evidence="9">The sequence shown here is derived from an EMBL/GenBank/DDBJ whole genome shotgun (WGS) entry which is preliminary data.</text>
</comment>
<evidence type="ECO:0000256" key="6">
    <source>
        <dbReference type="PIRNR" id="PIRNR015840"/>
    </source>
</evidence>
<dbReference type="EMBL" id="JARBDR010000921">
    <property type="protein sequence ID" value="KAJ8299534.1"/>
    <property type="molecule type" value="Genomic_DNA"/>
</dbReference>
<dbReference type="PANTHER" id="PTHR10926">
    <property type="entry name" value="CELL CYCLE CONTROL PROTEIN 50"/>
    <property type="match status" value="1"/>
</dbReference>
<feature type="compositionally biased region" description="Polar residues" evidence="7">
    <location>
        <begin position="1"/>
        <end position="13"/>
    </location>
</feature>
<keyword evidence="10" id="KW-1185">Reference proteome</keyword>
<name>A0ABQ9E5H5_TEGGR</name>
<keyword evidence="5 6" id="KW-0472">Membrane</keyword>
<sequence>MYINMATTSTPGTQEEEKKSRKPKDTKFKQQKLPAWQPILTAGTVLPAFFAIGIAFIPLGIALLITSDQIKELTHDYTYCIDKTSATNETCASKLEQIGTNNTGFVCECEETITLTEDFTGTVYMYYGLSNFYQNHRRYVRSRDDNQIHGDVVAASALNTDCEPYKTRAINSSYTLGVAPCGAIANSLFNDSFSLTYVDTGDSVGLINTGIAWFSDKKDKFNNPPIYIYNMYLPYTDWDGYTNPYSWNNKYAWTLDTNNTDNNGYENEDLIVWMRTAALPNFRKLYRRISHTGTFADKLPKGNYKIKINYAYPVTSFEGKKQIILTTTSWLGGKNPFLGIAYIVVGCICVLLGIIFLIIHVKFGKK</sequence>
<evidence type="ECO:0008006" key="11">
    <source>
        <dbReference type="Google" id="ProtNLM"/>
    </source>
</evidence>
<feature type="transmembrane region" description="Helical" evidence="8">
    <location>
        <begin position="39"/>
        <end position="65"/>
    </location>
</feature>
<gene>
    <name evidence="9" type="ORF">KUTeg_023594</name>
</gene>
<dbReference type="PIRSF" id="PIRSF015840">
    <property type="entry name" value="DUF284_TM_euk"/>
    <property type="match status" value="1"/>
</dbReference>
<evidence type="ECO:0000256" key="8">
    <source>
        <dbReference type="SAM" id="Phobius"/>
    </source>
</evidence>
<evidence type="ECO:0000256" key="7">
    <source>
        <dbReference type="SAM" id="MobiDB-lite"/>
    </source>
</evidence>
<proteinExistence type="inferred from homology"/>
<dbReference type="InterPro" id="IPR005045">
    <property type="entry name" value="CDC50/LEM3_fam"/>
</dbReference>
<evidence type="ECO:0000313" key="9">
    <source>
        <dbReference type="EMBL" id="KAJ8299534.1"/>
    </source>
</evidence>
<feature type="compositionally biased region" description="Basic and acidic residues" evidence="7">
    <location>
        <begin position="15"/>
        <end position="28"/>
    </location>
</feature>
<evidence type="ECO:0000256" key="2">
    <source>
        <dbReference type="ARBA" id="ARBA00009457"/>
    </source>
</evidence>
<accession>A0ABQ9E5H5</accession>
<dbReference type="Proteomes" id="UP001217089">
    <property type="component" value="Unassembled WGS sequence"/>
</dbReference>
<keyword evidence="3 8" id="KW-0812">Transmembrane</keyword>
<feature type="region of interest" description="Disordered" evidence="7">
    <location>
        <begin position="1"/>
        <end position="29"/>
    </location>
</feature>
<feature type="transmembrane region" description="Helical" evidence="8">
    <location>
        <begin position="337"/>
        <end position="359"/>
    </location>
</feature>
<organism evidence="9 10">
    <name type="scientific">Tegillarca granosa</name>
    <name type="common">Malaysian cockle</name>
    <name type="synonym">Anadara granosa</name>
    <dbReference type="NCBI Taxonomy" id="220873"/>
    <lineage>
        <taxon>Eukaryota</taxon>
        <taxon>Metazoa</taxon>
        <taxon>Spiralia</taxon>
        <taxon>Lophotrochozoa</taxon>
        <taxon>Mollusca</taxon>
        <taxon>Bivalvia</taxon>
        <taxon>Autobranchia</taxon>
        <taxon>Pteriomorphia</taxon>
        <taxon>Arcoida</taxon>
        <taxon>Arcoidea</taxon>
        <taxon>Arcidae</taxon>
        <taxon>Tegillarca</taxon>
    </lineage>
</organism>
<comment type="similarity">
    <text evidence="2 6">Belongs to the CDC50/LEM3 family.</text>
</comment>
<evidence type="ECO:0000256" key="1">
    <source>
        <dbReference type="ARBA" id="ARBA00004141"/>
    </source>
</evidence>
<keyword evidence="4 8" id="KW-1133">Transmembrane helix</keyword>
<evidence type="ECO:0000313" key="10">
    <source>
        <dbReference type="Proteomes" id="UP001217089"/>
    </source>
</evidence>
<evidence type="ECO:0000256" key="4">
    <source>
        <dbReference type="ARBA" id="ARBA00022989"/>
    </source>
</evidence>
<evidence type="ECO:0000256" key="3">
    <source>
        <dbReference type="ARBA" id="ARBA00022692"/>
    </source>
</evidence>
<reference evidence="9 10" key="1">
    <citation type="submission" date="2022-12" db="EMBL/GenBank/DDBJ databases">
        <title>Chromosome-level genome of Tegillarca granosa.</title>
        <authorList>
            <person name="Kim J."/>
        </authorList>
    </citation>
    <scope>NUCLEOTIDE SEQUENCE [LARGE SCALE GENOMIC DNA]</scope>
    <source>
        <strain evidence="9">Teg-2019</strain>
        <tissue evidence="9">Adductor muscle</tissue>
    </source>
</reference>
<evidence type="ECO:0000256" key="5">
    <source>
        <dbReference type="ARBA" id="ARBA00023136"/>
    </source>
</evidence>
<dbReference type="Pfam" id="PF03381">
    <property type="entry name" value="CDC50"/>
    <property type="match status" value="1"/>
</dbReference>
<comment type="subcellular location">
    <subcellularLocation>
        <location evidence="1">Membrane</location>
        <topology evidence="1">Multi-pass membrane protein</topology>
    </subcellularLocation>
</comment>